<dbReference type="AlphaFoldDB" id="A0A2M6US94"/>
<sequence>MIAAKIYGTGERVIGANFTLYIWLFCTILDQEKTIGVVRGVLSPFHLWKHARLLADFARLQCFYSF</sequence>
<evidence type="ECO:0000313" key="2">
    <source>
        <dbReference type="Proteomes" id="UP000229839"/>
    </source>
</evidence>
<name>A0A2M6US94_9HYPH</name>
<organism evidence="1 2">
    <name type="scientific">Bartonella tribocorum</name>
    <dbReference type="NCBI Taxonomy" id="85701"/>
    <lineage>
        <taxon>Bacteria</taxon>
        <taxon>Pseudomonadati</taxon>
        <taxon>Pseudomonadota</taxon>
        <taxon>Alphaproteobacteria</taxon>
        <taxon>Hyphomicrobiales</taxon>
        <taxon>Bartonellaceae</taxon>
        <taxon>Bartonella</taxon>
    </lineage>
</organism>
<evidence type="ECO:0000313" key="1">
    <source>
        <dbReference type="EMBL" id="PIT69065.1"/>
    </source>
</evidence>
<dbReference type="RefSeq" id="WP_100128879.1">
    <property type="nucleotide sequence ID" value="NZ_CADDYI010000004.1"/>
</dbReference>
<comment type="caution">
    <text evidence="1">The sequence shown here is derived from an EMBL/GenBank/DDBJ whole genome shotgun (WGS) entry which is preliminary data.</text>
</comment>
<protein>
    <submittedName>
        <fullName evidence="1">Uncharacterized protein</fullName>
    </submittedName>
</protein>
<reference evidence="1 2" key="1">
    <citation type="submission" date="2017-06" db="EMBL/GenBank/DDBJ databases">
        <title>Draft genome of Bartonella tribocorum strain L103, isolated from a rodent in Laos.</title>
        <authorList>
            <person name="Hadjadj L."/>
            <person name="Jiyipong T."/>
            <person name="Morand S."/>
            <person name="Diene S.M."/>
            <person name="Rolain J.-M."/>
        </authorList>
    </citation>
    <scope>NUCLEOTIDE SEQUENCE [LARGE SCALE GENOMIC DNA]</scope>
    <source>
        <strain evidence="1 2">L103</strain>
    </source>
</reference>
<dbReference type="EMBL" id="NJGE01000008">
    <property type="protein sequence ID" value="PIT69065.1"/>
    <property type="molecule type" value="Genomic_DNA"/>
</dbReference>
<proteinExistence type="predicted"/>
<accession>A0A2M6US94</accession>
<dbReference type="Proteomes" id="UP000229839">
    <property type="component" value="Unassembled WGS sequence"/>
</dbReference>
<gene>
    <name evidence="1" type="ORF">CER18_04440</name>
</gene>